<evidence type="ECO:0000313" key="2">
    <source>
        <dbReference type="Proteomes" id="UP001596223"/>
    </source>
</evidence>
<gene>
    <name evidence="1" type="ORF">ACFP3H_12105</name>
</gene>
<proteinExistence type="predicted"/>
<keyword evidence="2" id="KW-1185">Reference proteome</keyword>
<name>A0ABW1JQQ3_9NOCA</name>
<accession>A0ABW1JQQ3</accession>
<sequence>MFVVDAIVDAFDPKIELVEAERDCVVERHGGLTLITVTVAGPAAFAAGVEAVRVLKAAGIAVIRTYADLVTRQDIADRAQVTRQAVGNWVRGERSGSQPFPAPTNLAAGGLWLWRDVNEWLAARGLRHDATEKPTLRTLARLDTWLFDHARDDTIFGKRSA</sequence>
<evidence type="ECO:0008006" key="3">
    <source>
        <dbReference type="Google" id="ProtNLM"/>
    </source>
</evidence>
<protein>
    <recommendedName>
        <fullName evidence="3">Transcriptional regulator</fullName>
    </recommendedName>
</protein>
<evidence type="ECO:0000313" key="1">
    <source>
        <dbReference type="EMBL" id="MFC6011796.1"/>
    </source>
</evidence>
<dbReference type="RefSeq" id="WP_378604141.1">
    <property type="nucleotide sequence ID" value="NZ_JBHSQN010000007.1"/>
</dbReference>
<dbReference type="EMBL" id="JBHSQN010000007">
    <property type="protein sequence ID" value="MFC6011796.1"/>
    <property type="molecule type" value="Genomic_DNA"/>
</dbReference>
<organism evidence="1 2">
    <name type="scientific">Nocardia lasii</name>
    <dbReference type="NCBI Taxonomy" id="1616107"/>
    <lineage>
        <taxon>Bacteria</taxon>
        <taxon>Bacillati</taxon>
        <taxon>Actinomycetota</taxon>
        <taxon>Actinomycetes</taxon>
        <taxon>Mycobacteriales</taxon>
        <taxon>Nocardiaceae</taxon>
        <taxon>Nocardia</taxon>
    </lineage>
</organism>
<reference evidence="2" key="1">
    <citation type="journal article" date="2019" name="Int. J. Syst. Evol. Microbiol.">
        <title>The Global Catalogue of Microorganisms (GCM) 10K type strain sequencing project: providing services to taxonomists for standard genome sequencing and annotation.</title>
        <authorList>
            <consortium name="The Broad Institute Genomics Platform"/>
            <consortium name="The Broad Institute Genome Sequencing Center for Infectious Disease"/>
            <person name="Wu L."/>
            <person name="Ma J."/>
        </authorList>
    </citation>
    <scope>NUCLEOTIDE SEQUENCE [LARGE SCALE GENOMIC DNA]</scope>
    <source>
        <strain evidence="2">CCUG 36956</strain>
    </source>
</reference>
<dbReference type="Proteomes" id="UP001596223">
    <property type="component" value="Unassembled WGS sequence"/>
</dbReference>
<comment type="caution">
    <text evidence="1">The sequence shown here is derived from an EMBL/GenBank/DDBJ whole genome shotgun (WGS) entry which is preliminary data.</text>
</comment>